<organism evidence="1 2">
    <name type="scientific">Nocardia jiangxiensis</name>
    <dbReference type="NCBI Taxonomy" id="282685"/>
    <lineage>
        <taxon>Bacteria</taxon>
        <taxon>Bacillati</taxon>
        <taxon>Actinomycetota</taxon>
        <taxon>Actinomycetes</taxon>
        <taxon>Mycobacteriales</taxon>
        <taxon>Nocardiaceae</taxon>
        <taxon>Nocardia</taxon>
    </lineage>
</organism>
<evidence type="ECO:0000313" key="1">
    <source>
        <dbReference type="EMBL" id="MFF3570476.1"/>
    </source>
</evidence>
<dbReference type="Proteomes" id="UP001601992">
    <property type="component" value="Unassembled WGS sequence"/>
</dbReference>
<gene>
    <name evidence="1" type="ORF">ACFYXQ_22100</name>
</gene>
<dbReference type="RefSeq" id="WP_157186258.1">
    <property type="nucleotide sequence ID" value="NZ_JBIAQY010000007.1"/>
</dbReference>
<evidence type="ECO:0000313" key="2">
    <source>
        <dbReference type="Proteomes" id="UP001601992"/>
    </source>
</evidence>
<name>A0ABW6S2F3_9NOCA</name>
<dbReference type="EMBL" id="JBIAQY010000007">
    <property type="protein sequence ID" value="MFF3570476.1"/>
    <property type="molecule type" value="Genomic_DNA"/>
</dbReference>
<proteinExistence type="predicted"/>
<sequence length="56" mass="6284">MSIRARLHRTWTIVGELTSRLCAFVPEPPQRTGIQPADTARFGILLNTSHGMREHG</sequence>
<keyword evidence="2" id="KW-1185">Reference proteome</keyword>
<accession>A0ABW6S2F3</accession>
<comment type="caution">
    <text evidence="1">The sequence shown here is derived from an EMBL/GenBank/DDBJ whole genome shotgun (WGS) entry which is preliminary data.</text>
</comment>
<reference evidence="1 2" key="1">
    <citation type="submission" date="2024-10" db="EMBL/GenBank/DDBJ databases">
        <title>The Natural Products Discovery Center: Release of the First 8490 Sequenced Strains for Exploring Actinobacteria Biosynthetic Diversity.</title>
        <authorList>
            <person name="Kalkreuter E."/>
            <person name="Kautsar S.A."/>
            <person name="Yang D."/>
            <person name="Bader C.D."/>
            <person name="Teijaro C.N."/>
            <person name="Fluegel L."/>
            <person name="Davis C.M."/>
            <person name="Simpson J.R."/>
            <person name="Lauterbach L."/>
            <person name="Steele A.D."/>
            <person name="Gui C."/>
            <person name="Meng S."/>
            <person name="Li G."/>
            <person name="Viehrig K."/>
            <person name="Ye F."/>
            <person name="Su P."/>
            <person name="Kiefer A.F."/>
            <person name="Nichols A."/>
            <person name="Cepeda A.J."/>
            <person name="Yan W."/>
            <person name="Fan B."/>
            <person name="Jiang Y."/>
            <person name="Adhikari A."/>
            <person name="Zheng C.-J."/>
            <person name="Schuster L."/>
            <person name="Cowan T.M."/>
            <person name="Smanski M.J."/>
            <person name="Chevrette M.G."/>
            <person name="De Carvalho L.P.S."/>
            <person name="Shen B."/>
        </authorList>
    </citation>
    <scope>NUCLEOTIDE SEQUENCE [LARGE SCALE GENOMIC DNA]</scope>
    <source>
        <strain evidence="1 2">NPDC002593</strain>
    </source>
</reference>
<protein>
    <submittedName>
        <fullName evidence="1">Uncharacterized protein</fullName>
    </submittedName>
</protein>